<dbReference type="Proteomes" id="UP000188145">
    <property type="component" value="Chromosome"/>
</dbReference>
<proteinExistence type="predicted"/>
<evidence type="ECO:0000313" key="2">
    <source>
        <dbReference type="EMBL" id="AQP46403.1"/>
    </source>
</evidence>
<keyword evidence="3" id="KW-1185">Reference proteome</keyword>
<dbReference type="EMBL" id="CP019606">
    <property type="protein sequence ID" value="AQP46403.1"/>
    <property type="molecule type" value="Genomic_DNA"/>
</dbReference>
<keyword evidence="1" id="KW-0472">Membrane</keyword>
<keyword evidence="1" id="KW-0812">Transmembrane</keyword>
<dbReference type="AlphaFoldDB" id="A0A1Q2CJZ1"/>
<evidence type="ECO:0000256" key="1">
    <source>
        <dbReference type="SAM" id="Phobius"/>
    </source>
</evidence>
<evidence type="ECO:0000313" key="3">
    <source>
        <dbReference type="Proteomes" id="UP000188145"/>
    </source>
</evidence>
<dbReference type="KEGG" id="tes:BW730_01335"/>
<protein>
    <recommendedName>
        <fullName evidence="4">YcxB-like protein domain-containing protein</fullName>
    </recommendedName>
</protein>
<feature type="transmembrane region" description="Helical" evidence="1">
    <location>
        <begin position="35"/>
        <end position="56"/>
    </location>
</feature>
<dbReference type="OrthoDB" id="7028171at2"/>
<gene>
    <name evidence="2" type="ORF">BW730_01335</name>
</gene>
<feature type="transmembrane region" description="Helical" evidence="1">
    <location>
        <begin position="62"/>
        <end position="86"/>
    </location>
</feature>
<sequence length="186" mass="19806">MATDDRRLRGELSVEDYVTFDTSLARTPAGRKQRWGLWVVAPLIVGAICAILLGPALAGMGWLTGSIVADSVIAFVVGMLATLLVARFVPRSSTGPNLAAAAKRGGLLVGPTSWRLTPEHVIQEGALMDLEAAYDAISAIDVAESLAAVYHEGRMAILIPLRSIEAVSFVDELRRRVAVARADEPS</sequence>
<name>A0A1Q2CJZ1_9ACTN</name>
<dbReference type="RefSeq" id="WP_077684731.1">
    <property type="nucleotide sequence ID" value="NZ_CP019606.1"/>
</dbReference>
<reference evidence="3" key="1">
    <citation type="submission" date="2017-02" db="EMBL/GenBank/DDBJ databases">
        <title>Tessaracoccus aquaemaris sp. nov., isolated from the intestine of a Korean rockfish, Sebastes schlegelii, in a marine aquaculture pond.</title>
        <authorList>
            <person name="Tak E.J."/>
            <person name="Bae J.-W."/>
        </authorList>
    </citation>
    <scope>NUCLEOTIDE SEQUENCE [LARGE SCALE GENOMIC DNA]</scope>
    <source>
        <strain evidence="3">NSG39</strain>
    </source>
</reference>
<accession>A0A1Q2CJZ1</accession>
<evidence type="ECO:0008006" key="4">
    <source>
        <dbReference type="Google" id="ProtNLM"/>
    </source>
</evidence>
<organism evidence="2 3">
    <name type="scientific">Tessaracoccus aquimaris</name>
    <dbReference type="NCBI Taxonomy" id="1332264"/>
    <lineage>
        <taxon>Bacteria</taxon>
        <taxon>Bacillati</taxon>
        <taxon>Actinomycetota</taxon>
        <taxon>Actinomycetes</taxon>
        <taxon>Propionibacteriales</taxon>
        <taxon>Propionibacteriaceae</taxon>
        <taxon>Tessaracoccus</taxon>
    </lineage>
</organism>
<keyword evidence="1" id="KW-1133">Transmembrane helix</keyword>